<dbReference type="EMBL" id="JBHFEH010000028">
    <property type="protein sequence ID" value="KAL2052333.1"/>
    <property type="molecule type" value="Genomic_DNA"/>
</dbReference>
<dbReference type="PANTHER" id="PTHR10982:SF21">
    <property type="entry name" value="FATTY ACID SYNTHASE SUBUNIT BETA"/>
    <property type="match status" value="1"/>
</dbReference>
<gene>
    <name evidence="4" type="ORF">ABVK25_007492</name>
</gene>
<dbReference type="PANTHER" id="PTHR10982">
    <property type="entry name" value="MALONYL COA-ACYL CARRIER PROTEIN TRANSACYLASE"/>
    <property type="match status" value="1"/>
</dbReference>
<keyword evidence="5" id="KW-1185">Reference proteome</keyword>
<accession>A0ABR4B369</accession>
<evidence type="ECO:0000313" key="4">
    <source>
        <dbReference type="EMBL" id="KAL2052333.1"/>
    </source>
</evidence>
<dbReference type="InterPro" id="IPR001227">
    <property type="entry name" value="Ac_transferase_dom_sf"/>
</dbReference>
<protein>
    <submittedName>
        <fullName evidence="4">Uncharacterized protein</fullName>
    </submittedName>
</protein>
<organism evidence="4 5">
    <name type="scientific">Lepraria finkii</name>
    <dbReference type="NCBI Taxonomy" id="1340010"/>
    <lineage>
        <taxon>Eukaryota</taxon>
        <taxon>Fungi</taxon>
        <taxon>Dikarya</taxon>
        <taxon>Ascomycota</taxon>
        <taxon>Pezizomycotina</taxon>
        <taxon>Lecanoromycetes</taxon>
        <taxon>OSLEUM clade</taxon>
        <taxon>Lecanoromycetidae</taxon>
        <taxon>Lecanorales</taxon>
        <taxon>Lecanorineae</taxon>
        <taxon>Stereocaulaceae</taxon>
        <taxon>Lepraria</taxon>
    </lineage>
</organism>
<dbReference type="Gene3D" id="3.40.47.10">
    <property type="match status" value="1"/>
</dbReference>
<dbReference type="Pfam" id="PF00109">
    <property type="entry name" value="ketoacyl-synt"/>
    <property type="match status" value="1"/>
</dbReference>
<evidence type="ECO:0000259" key="3">
    <source>
        <dbReference type="Pfam" id="PF16073"/>
    </source>
</evidence>
<keyword evidence="1" id="KW-0808">Transferase</keyword>
<dbReference type="Proteomes" id="UP001590951">
    <property type="component" value="Unassembled WGS sequence"/>
</dbReference>
<dbReference type="Gene3D" id="3.40.366.10">
    <property type="entry name" value="Malonyl-Coenzyme A Acyl Carrier Protein, domain 2"/>
    <property type="match status" value="2"/>
</dbReference>
<feature type="domain" description="Starter acyltransferase (SAT)" evidence="3">
    <location>
        <begin position="9"/>
        <end position="229"/>
    </location>
</feature>
<dbReference type="SUPFAM" id="SSF53901">
    <property type="entry name" value="Thiolase-like"/>
    <property type="match status" value="1"/>
</dbReference>
<comment type="caution">
    <text evidence="4">The sequence shown here is derived from an EMBL/GenBank/DDBJ whole genome shotgun (WGS) entry which is preliminary data.</text>
</comment>
<proteinExistence type="predicted"/>
<dbReference type="InterPro" id="IPR050830">
    <property type="entry name" value="Fungal_FAS"/>
</dbReference>
<dbReference type="InterPro" id="IPR016039">
    <property type="entry name" value="Thiolase-like"/>
</dbReference>
<dbReference type="InterPro" id="IPR032088">
    <property type="entry name" value="SAT"/>
</dbReference>
<evidence type="ECO:0000313" key="5">
    <source>
        <dbReference type="Proteomes" id="UP001590951"/>
    </source>
</evidence>
<name>A0ABR4B369_9LECA</name>
<dbReference type="Pfam" id="PF16073">
    <property type="entry name" value="SAT"/>
    <property type="match status" value="1"/>
</dbReference>
<dbReference type="InterPro" id="IPR014030">
    <property type="entry name" value="Ketoacyl_synth_N"/>
</dbReference>
<sequence length="452" mass="49653">MDVRRRIVLFGGQGSRSLFSPASLSVIEEDVATSPAVSILLSKCHVAFLEEISNLSEEEKRILGLDLHQFGHARSLLSVEGEDQEHAVLQATTLCLHQLLHYLGEAERHSTTFDVYFNNILETTGFCAGLVPAAVVASSRTIGQYITFGVEAFRLAFWIGYRTLVRSLTFSGKQSLDATWSLIISGLDQAKVEDTISGVHAHSASQTLHISGLSYPNVISVSGPPHDLAILKNLLGPQTTFAHVHAWYHGGDQLEEVVSQIEKDIDDRDIHFPSASDILRPLRSTLDASMFHAGSPADRLDIWVIRHLLVHCVHWDAVFQGILHVAYQTLQDDRDAFVEIDSFGPSSQFLLAGAKSHSDHPRLQVQDLSSFISSGERSDKGVGQEGIAIVGMGLNLPKGKGPEKLWQTLSNGLSAIQEIPESRFNLSEHYTTDEPSKARSMHAKHGAFLDDI</sequence>
<evidence type="ECO:0000259" key="2">
    <source>
        <dbReference type="Pfam" id="PF00109"/>
    </source>
</evidence>
<evidence type="ECO:0000256" key="1">
    <source>
        <dbReference type="ARBA" id="ARBA00022679"/>
    </source>
</evidence>
<reference evidence="4 5" key="1">
    <citation type="submission" date="2024-09" db="EMBL/GenBank/DDBJ databases">
        <title>Rethinking Asexuality: The Enigmatic Case of Functional Sexual Genes in Lepraria (Stereocaulaceae).</title>
        <authorList>
            <person name="Doellman M."/>
            <person name="Sun Y."/>
            <person name="Barcenas-Pena A."/>
            <person name="Lumbsch H.T."/>
            <person name="Grewe F."/>
        </authorList>
    </citation>
    <scope>NUCLEOTIDE SEQUENCE [LARGE SCALE GENOMIC DNA]</scope>
    <source>
        <strain evidence="4 5">Grewe 0041</strain>
    </source>
</reference>
<feature type="domain" description="Beta-ketoacyl synthase-like N-terminal" evidence="2">
    <location>
        <begin position="385"/>
        <end position="452"/>
    </location>
</feature>